<reference evidence="1" key="3">
    <citation type="submission" date="2020-02" db="EMBL/GenBank/DDBJ databases">
        <authorList>
            <person name="Sarangi A.N."/>
            <person name="Ghosh S."/>
            <person name="Mukherjee M."/>
            <person name="Tripathy S."/>
        </authorList>
    </citation>
    <scope>NUCLEOTIDE SEQUENCE</scope>
    <source>
        <strain evidence="1">BDU141951</strain>
    </source>
</reference>
<protein>
    <submittedName>
        <fullName evidence="1">Uncharacterized protein</fullName>
    </submittedName>
</protein>
<comment type="caution">
    <text evidence="1">The sequence shown here is derived from an EMBL/GenBank/DDBJ whole genome shotgun (WGS) entry which is preliminary data.</text>
</comment>
<accession>A0A0C1UT38</accession>
<name>A0A0C1UT38_9CYAN</name>
<reference evidence="1" key="2">
    <citation type="journal article" date="2015" name="Genome Announc.">
        <title>Draft Genome Sequence of Filamentous Marine Cyanobacterium Lyngbya confervoides Strain BDU141951.</title>
        <authorList>
            <person name="Chandrababunaidu M.M."/>
            <person name="Sen D."/>
            <person name="Tripathy S."/>
        </authorList>
    </citation>
    <scope>NUCLEOTIDE SEQUENCE</scope>
    <source>
        <strain evidence="1">BDU141951</strain>
    </source>
</reference>
<dbReference type="AlphaFoldDB" id="A0A0C1UT38"/>
<evidence type="ECO:0000313" key="1">
    <source>
        <dbReference type="EMBL" id="NEV69374.1"/>
    </source>
</evidence>
<proteinExistence type="predicted"/>
<reference evidence="1" key="1">
    <citation type="submission" date="2014-11" db="EMBL/GenBank/DDBJ databases">
        <authorList>
            <person name="Malar M.C."/>
            <person name="Sen D."/>
            <person name="Tripathy S."/>
        </authorList>
    </citation>
    <scope>NUCLEOTIDE SEQUENCE</scope>
    <source>
        <strain evidence="1">BDU141951</strain>
    </source>
</reference>
<sequence>MPQSSPPPKDALAAGLVVKPVKTSPVSQRQARPVGLPWRQWGQQWGRLTGLTLLLAGAGTLIGLSVWTSVIVILRPQPPRWLAQHFPGLMDAWSEIPTQTTAEIEAELVAQQRSAGDWLALAQISDRPEFADLQLLPIWATRSPCSQDCEAIVELRLYRQAARRTAADQWQLLHQLPVQGPTEATLLQALALPEAGALGSTYQLPLTALKPLHDDALPGAWLTLTGRWQPQGSPILYGQMLYVNPQFQRLTSLLNWQSPPGRLPTWHNVDQQGAPELLVNQTYGLEPDFQLYRVGNLQAVGAHTRLEEITLKPLTLPTEASAIAYQNALFLAQRGLWSAAHARLTQLKTQLADDWSDDLEQQWQLVYLHSRFSTAQAERDWSQPSQKLLALLLDGQWQGALQPIQEKSSGFPKAVLPLLERDFSRIWPRLTASLQVEPNDQAARLWHALLLLTKEDEAAALKWLATDQNSPLRQEFAAIAQTVTNPEPAPTIIWPTATDEPAESAIAPTTPALFDGLIGEATPVANPNFQDWQRPTNGAALTLSPGQQWFTITLESGHQQQQWQPIAFSARLADQPPSQLWQTLGLGASATLRGVDVAGKNPQTLEVIGVRWRGQQPTLLARGGATDRPLFVTTPGQWQSIDTVNPTGLAGWLESQSATSDRLFATLQNHLGFAPDSLATTLQQQANAVPPWATVRPVNLIGGNSSTLILTLSPELLASQGLAAAGQQPTELIMTAQGELLYSSLWSGSGARLAGWIQPASQQPVLVINEGDRPQFLFWSPQNRRFQ</sequence>
<gene>
    <name evidence="1" type="ORF">QQ91_019950</name>
</gene>
<dbReference type="EMBL" id="JTHE02000003">
    <property type="protein sequence ID" value="NEV69374.1"/>
    <property type="molecule type" value="Genomic_DNA"/>
</dbReference>
<organism evidence="1">
    <name type="scientific">Lyngbya confervoides BDU141951</name>
    <dbReference type="NCBI Taxonomy" id="1574623"/>
    <lineage>
        <taxon>Bacteria</taxon>
        <taxon>Bacillati</taxon>
        <taxon>Cyanobacteriota</taxon>
        <taxon>Cyanophyceae</taxon>
        <taxon>Oscillatoriophycideae</taxon>
        <taxon>Oscillatoriales</taxon>
        <taxon>Microcoleaceae</taxon>
        <taxon>Lyngbya</taxon>
    </lineage>
</organism>